<feature type="non-terminal residue" evidence="2">
    <location>
        <position position="66"/>
    </location>
</feature>
<reference evidence="2 3" key="1">
    <citation type="submission" date="2016-11" db="EMBL/GenBank/DDBJ databases">
        <authorList>
            <person name="Jaros S."/>
            <person name="Januszkiewicz K."/>
            <person name="Wedrychowicz H."/>
        </authorList>
    </citation>
    <scope>NUCLEOTIDE SEQUENCE [LARGE SCALE GENOMIC DNA]</scope>
    <source>
        <strain evidence="2 3">DSM 12906</strain>
    </source>
</reference>
<name>A0A1M6M3T3_9ACTN</name>
<dbReference type="EMBL" id="FQZG01000080">
    <property type="protein sequence ID" value="SHJ78144.1"/>
    <property type="molecule type" value="Genomic_DNA"/>
</dbReference>
<sequence>MSRRQERRAVGSDAPSGATPVGSNARRKQRAVGSDAPEGAARLDLRVVIVRQWPILDVRHTKIDHW</sequence>
<dbReference type="Proteomes" id="UP000184512">
    <property type="component" value="Unassembled WGS sequence"/>
</dbReference>
<gene>
    <name evidence="2" type="ORF">SAMN02745244_03243</name>
</gene>
<organism evidence="2 3">
    <name type="scientific">Tessaracoccus bendigoensis DSM 12906</name>
    <dbReference type="NCBI Taxonomy" id="1123357"/>
    <lineage>
        <taxon>Bacteria</taxon>
        <taxon>Bacillati</taxon>
        <taxon>Actinomycetota</taxon>
        <taxon>Actinomycetes</taxon>
        <taxon>Propionibacteriales</taxon>
        <taxon>Propionibacteriaceae</taxon>
        <taxon>Tessaracoccus</taxon>
    </lineage>
</organism>
<feature type="region of interest" description="Disordered" evidence="1">
    <location>
        <begin position="1"/>
        <end position="37"/>
    </location>
</feature>
<evidence type="ECO:0000313" key="3">
    <source>
        <dbReference type="Proteomes" id="UP000184512"/>
    </source>
</evidence>
<dbReference type="AlphaFoldDB" id="A0A1M6M3T3"/>
<accession>A0A1M6M3T3</accession>
<dbReference type="RefSeq" id="WP_217652277.1">
    <property type="nucleotide sequence ID" value="NZ_FQZG01000080.1"/>
</dbReference>
<keyword evidence="3" id="KW-1185">Reference proteome</keyword>
<evidence type="ECO:0000256" key="1">
    <source>
        <dbReference type="SAM" id="MobiDB-lite"/>
    </source>
</evidence>
<protein>
    <submittedName>
        <fullName evidence="2">Uncharacterized protein</fullName>
    </submittedName>
</protein>
<evidence type="ECO:0000313" key="2">
    <source>
        <dbReference type="EMBL" id="SHJ78144.1"/>
    </source>
</evidence>
<proteinExistence type="predicted"/>